<dbReference type="GO" id="GO:0012505">
    <property type="term" value="C:endomembrane system"/>
    <property type="evidence" value="ECO:0007669"/>
    <property type="project" value="UniProtKB-SubCell"/>
</dbReference>
<accession>A0A0J7XKU2</accession>
<keyword evidence="4 13" id="KW-0812">Transmembrane</keyword>
<keyword evidence="7 13" id="KW-0406">Ion transport</keyword>
<proteinExistence type="inferred from homology"/>
<comment type="caution">
    <text evidence="16">The sequence shown here is derived from an EMBL/GenBank/DDBJ whole genome shotgun (WGS) entry which is preliminary data.</text>
</comment>
<organism evidence="16 17">
    <name type="scientific">Sphingobium cupriresistens LL01</name>
    <dbReference type="NCBI Taxonomy" id="1420583"/>
    <lineage>
        <taxon>Bacteria</taxon>
        <taxon>Pseudomonadati</taxon>
        <taxon>Pseudomonadota</taxon>
        <taxon>Alphaproteobacteria</taxon>
        <taxon>Sphingomonadales</taxon>
        <taxon>Sphingomonadaceae</taxon>
        <taxon>Sphingobium</taxon>
    </lineage>
</organism>
<evidence type="ECO:0000256" key="2">
    <source>
        <dbReference type="ARBA" id="ARBA00022448"/>
    </source>
</evidence>
<evidence type="ECO:0000313" key="17">
    <source>
        <dbReference type="Proteomes" id="UP000052232"/>
    </source>
</evidence>
<dbReference type="Proteomes" id="UP000052232">
    <property type="component" value="Unassembled WGS sequence"/>
</dbReference>
<keyword evidence="14" id="KW-0175">Coiled coil</keyword>
<evidence type="ECO:0000256" key="4">
    <source>
        <dbReference type="ARBA" id="ARBA00022692"/>
    </source>
</evidence>
<keyword evidence="2 13" id="KW-0813">Transport</keyword>
<sequence length="250" mass="26856">MRIDWWTLALQAINVVILVWLLARFLFRPVMGAITARQTAMDQLLADAESAKAAALKLEADLKAQTDAFAADGEARRSALLASIEAERSRLLDAATIETDAKAKQALASVEDAQKGMATQLEENAAVLAGQMASALLRRLPAAGTTDMMFTALLERVERLPVEERRALAGDTPLAIVTPAALDGETQARCVQKLEEALPGLAAPNFTVDPALIAGFELHGPHMLVRNSWRADLDTQLAALKEDDHAGLRG</sequence>
<keyword evidence="3 13" id="KW-0138">CF(0)</keyword>
<dbReference type="STRING" id="1420583.V473_20780"/>
<keyword evidence="9" id="KW-0066">ATP synthesis</keyword>
<keyword evidence="17" id="KW-1185">Reference proteome</keyword>
<evidence type="ECO:0000256" key="15">
    <source>
        <dbReference type="SAM" id="Phobius"/>
    </source>
</evidence>
<dbReference type="PANTHER" id="PTHR33445">
    <property type="entry name" value="ATP SYNTHASE SUBUNIT B', CHLOROPLASTIC"/>
    <property type="match status" value="1"/>
</dbReference>
<keyword evidence="6 15" id="KW-1133">Transmembrane helix</keyword>
<evidence type="ECO:0000256" key="10">
    <source>
        <dbReference type="ARBA" id="ARBA00025198"/>
    </source>
</evidence>
<dbReference type="InterPro" id="IPR002146">
    <property type="entry name" value="ATP_synth_b/b'su_bac/chlpt"/>
</dbReference>
<evidence type="ECO:0000256" key="3">
    <source>
        <dbReference type="ARBA" id="ARBA00022547"/>
    </source>
</evidence>
<gene>
    <name evidence="16" type="ORF">V473_20780</name>
</gene>
<evidence type="ECO:0000256" key="1">
    <source>
        <dbReference type="ARBA" id="ARBA00005513"/>
    </source>
</evidence>
<comment type="subcellular location">
    <subcellularLocation>
        <location evidence="12">Endomembrane system</location>
        <topology evidence="12">Single-pass membrane protein</topology>
    </subcellularLocation>
</comment>
<evidence type="ECO:0000256" key="8">
    <source>
        <dbReference type="ARBA" id="ARBA00023136"/>
    </source>
</evidence>
<evidence type="ECO:0000256" key="5">
    <source>
        <dbReference type="ARBA" id="ARBA00022781"/>
    </source>
</evidence>
<dbReference type="GO" id="GO:0046961">
    <property type="term" value="F:proton-transporting ATPase activity, rotational mechanism"/>
    <property type="evidence" value="ECO:0007669"/>
    <property type="project" value="TreeGrafter"/>
</dbReference>
<dbReference type="PANTHER" id="PTHR33445:SF2">
    <property type="entry name" value="ATP SYNTHASE SUBUNIT B', CHLOROPLASTIC"/>
    <property type="match status" value="1"/>
</dbReference>
<comment type="function">
    <text evidence="11">Component of the F(0) channel, it forms part of the peripheral stalk, linking F(1) to F(0). The b'-subunit is a diverged and duplicated form of b found in plants and photosynthetic bacteria.</text>
</comment>
<dbReference type="CDD" id="cd06503">
    <property type="entry name" value="ATP-synt_Fo_b"/>
    <property type="match status" value="1"/>
</dbReference>
<name>A0A0J7XKU2_9SPHN</name>
<dbReference type="RefSeq" id="WP_024018189.1">
    <property type="nucleotide sequence ID" value="NZ_KQ130437.1"/>
</dbReference>
<dbReference type="EMBL" id="JACT01000006">
    <property type="protein sequence ID" value="KMS52289.1"/>
    <property type="molecule type" value="Genomic_DNA"/>
</dbReference>
<dbReference type="InterPro" id="IPR050059">
    <property type="entry name" value="ATP_synthase_B_chain"/>
</dbReference>
<dbReference type="Pfam" id="PF00430">
    <property type="entry name" value="ATP-synt_B"/>
    <property type="match status" value="1"/>
</dbReference>
<feature type="coiled-coil region" evidence="14">
    <location>
        <begin position="41"/>
        <end position="68"/>
    </location>
</feature>
<comment type="function">
    <text evidence="10">F(1)F(0) ATP synthase produces ATP from ADP in the presence of a proton or sodium gradient. F-type ATPases consist of two structural domains, F(1) containing the extramembraneous catalytic core and F(0) containing the membrane proton channel, linked together by a central stalk and a peripheral stalk. During catalysis, ATP synthesis in the catalytic domain of F(1) is coupled via a rotary mechanism of the central stalk subunits to proton translocation.</text>
</comment>
<feature type="transmembrane region" description="Helical" evidence="15">
    <location>
        <begin position="6"/>
        <end position="27"/>
    </location>
</feature>
<dbReference type="PATRIC" id="fig|1420583.3.peg.3965"/>
<dbReference type="GO" id="GO:0015986">
    <property type="term" value="P:proton motive force-driven ATP synthesis"/>
    <property type="evidence" value="ECO:0007669"/>
    <property type="project" value="InterPro"/>
</dbReference>
<evidence type="ECO:0000256" key="6">
    <source>
        <dbReference type="ARBA" id="ARBA00022989"/>
    </source>
</evidence>
<comment type="similarity">
    <text evidence="1 13">Belongs to the ATPase B chain family.</text>
</comment>
<evidence type="ECO:0000256" key="11">
    <source>
        <dbReference type="ARBA" id="ARBA00025614"/>
    </source>
</evidence>
<dbReference type="AlphaFoldDB" id="A0A0J7XKU2"/>
<evidence type="ECO:0000313" key="16">
    <source>
        <dbReference type="EMBL" id="KMS52289.1"/>
    </source>
</evidence>
<evidence type="ECO:0000256" key="13">
    <source>
        <dbReference type="RuleBase" id="RU003848"/>
    </source>
</evidence>
<dbReference type="GO" id="GO:0045259">
    <property type="term" value="C:proton-transporting ATP synthase complex"/>
    <property type="evidence" value="ECO:0007669"/>
    <property type="project" value="UniProtKB-KW"/>
</dbReference>
<protein>
    <submittedName>
        <fullName evidence="16">Uncharacterized protein</fullName>
    </submittedName>
</protein>
<evidence type="ECO:0000256" key="12">
    <source>
        <dbReference type="ARBA" id="ARBA00037847"/>
    </source>
</evidence>
<evidence type="ECO:0000256" key="9">
    <source>
        <dbReference type="ARBA" id="ARBA00023310"/>
    </source>
</evidence>
<evidence type="ECO:0000256" key="7">
    <source>
        <dbReference type="ARBA" id="ARBA00023065"/>
    </source>
</evidence>
<keyword evidence="8 15" id="KW-0472">Membrane</keyword>
<evidence type="ECO:0000256" key="14">
    <source>
        <dbReference type="SAM" id="Coils"/>
    </source>
</evidence>
<keyword evidence="5 13" id="KW-0375">Hydrogen ion transport</keyword>
<reference evidence="16 17" key="1">
    <citation type="journal article" date="2015" name="G3 (Bethesda)">
        <title>Insights into Ongoing Evolution of the Hexachlorocyclohexane Catabolic Pathway from Comparative Genomics of Ten Sphingomonadaceae Strains.</title>
        <authorList>
            <person name="Pearce S.L."/>
            <person name="Oakeshott J.G."/>
            <person name="Pandey G."/>
        </authorList>
    </citation>
    <scope>NUCLEOTIDE SEQUENCE [LARGE SCALE GENOMIC DNA]</scope>
    <source>
        <strain evidence="16 17">LL01</strain>
    </source>
</reference>